<evidence type="ECO:0000256" key="1">
    <source>
        <dbReference type="SAM" id="Phobius"/>
    </source>
</evidence>
<dbReference type="RefSeq" id="WP_332863073.1">
    <property type="nucleotide sequence ID" value="NZ_JBAFSM010000001.1"/>
</dbReference>
<name>A0AAW9QKH9_9CHRO</name>
<dbReference type="AlphaFoldDB" id="A0AAW9QKH9"/>
<proteinExistence type="predicted"/>
<evidence type="ECO:0008006" key="4">
    <source>
        <dbReference type="Google" id="ProtNLM"/>
    </source>
</evidence>
<sequence>MRLYLEYILSIHRPSKIPTRRQLRTGFTLIELVVAAFCMLFVVSIAGSGLVNLMRNNYKANADSDQRNSLQRALELMSNEIRRAKVIAASTNDIQSTQTFDWSKDANKKPILAFRITDPDDPTRAISQQIIYYVQKGDNQWNNSSNSPVLWRYGPPVDSEGNYKDLEDTGQWKATPLVFGLQDAILEESKLDCDLYRDSPDLQKEWQRFPAFNTSDPVPGMYACVKKVDGTSAQNYGTQVVLVASTETKLAMGDSSSLTLSSKVSAPAEDRSYIISQSKTNLPASATVKIQQGNDVLRIIPVQESYVIPKLIEGKCDSVCQYDVGGNYDELVGFDTIKTAPANSDIVVYLGGTDSISGNVGGVQKVSAYTRDNPPPSSVNFSRPLTNEEVLLVVTDLQVTPNQTYVVLLTIKPTT</sequence>
<evidence type="ECO:0000313" key="3">
    <source>
        <dbReference type="Proteomes" id="UP001328733"/>
    </source>
</evidence>
<keyword evidence="1" id="KW-0472">Membrane</keyword>
<gene>
    <name evidence="2" type="ORF">V0288_00700</name>
</gene>
<dbReference type="Proteomes" id="UP001328733">
    <property type="component" value="Unassembled WGS sequence"/>
</dbReference>
<evidence type="ECO:0000313" key="2">
    <source>
        <dbReference type="EMBL" id="MEG3435625.1"/>
    </source>
</evidence>
<comment type="caution">
    <text evidence="2">The sequence shown here is derived from an EMBL/GenBank/DDBJ whole genome shotgun (WGS) entry which is preliminary data.</text>
</comment>
<keyword evidence="3" id="KW-1185">Reference proteome</keyword>
<accession>A0AAW9QKH9</accession>
<protein>
    <recommendedName>
        <fullName evidence="4">Type II secretion system protein</fullName>
    </recommendedName>
</protein>
<reference evidence="2 3" key="1">
    <citation type="submission" date="2024-01" db="EMBL/GenBank/DDBJ databases">
        <title>Genomic insights into the taxonomy and metabolism of the cyanobacterium Pannus brasiliensis CCIBt3594.</title>
        <authorList>
            <person name="Machado M."/>
            <person name="Botero N.B."/>
            <person name="Andreote A.P.D."/>
            <person name="Feitosa A.M.T."/>
            <person name="Popin R."/>
            <person name="Sivonen K."/>
            <person name="Fiore M.F."/>
        </authorList>
    </citation>
    <scope>NUCLEOTIDE SEQUENCE [LARGE SCALE GENOMIC DNA]</scope>
    <source>
        <strain evidence="2 3">CCIBt3594</strain>
    </source>
</reference>
<feature type="transmembrane region" description="Helical" evidence="1">
    <location>
        <begin position="29"/>
        <end position="51"/>
    </location>
</feature>
<keyword evidence="1" id="KW-0812">Transmembrane</keyword>
<keyword evidence="1" id="KW-1133">Transmembrane helix</keyword>
<dbReference type="EMBL" id="JBAFSM010000001">
    <property type="protein sequence ID" value="MEG3435625.1"/>
    <property type="molecule type" value="Genomic_DNA"/>
</dbReference>
<organism evidence="2 3">
    <name type="scientific">Pannus brasiliensis CCIBt3594</name>
    <dbReference type="NCBI Taxonomy" id="1427578"/>
    <lineage>
        <taxon>Bacteria</taxon>
        <taxon>Bacillati</taxon>
        <taxon>Cyanobacteriota</taxon>
        <taxon>Cyanophyceae</taxon>
        <taxon>Oscillatoriophycideae</taxon>
        <taxon>Chroococcales</taxon>
        <taxon>Microcystaceae</taxon>
        <taxon>Pannus</taxon>
    </lineage>
</organism>